<dbReference type="InterPro" id="IPR004006">
    <property type="entry name" value="DhaK_dom"/>
</dbReference>
<evidence type="ECO:0000256" key="6">
    <source>
        <dbReference type="ARBA" id="ARBA00022777"/>
    </source>
</evidence>
<dbReference type="Pfam" id="PF02733">
    <property type="entry name" value="Dak1"/>
    <property type="match status" value="1"/>
</dbReference>
<dbReference type="PROSITE" id="PS51480">
    <property type="entry name" value="DHAL"/>
    <property type="match status" value="1"/>
</dbReference>
<dbReference type="Gene3D" id="1.25.40.340">
    <property type="match status" value="1"/>
</dbReference>
<feature type="binding site" evidence="12">
    <location>
        <position position="113"/>
    </location>
    <ligand>
        <name>substrate</name>
    </ligand>
</feature>
<dbReference type="Pfam" id="PF02734">
    <property type="entry name" value="Dak2"/>
    <property type="match status" value="1"/>
</dbReference>
<dbReference type="GO" id="GO:0004371">
    <property type="term" value="F:glycerone kinase activity"/>
    <property type="evidence" value="ECO:0007669"/>
    <property type="project" value="UniProtKB-EC"/>
</dbReference>
<dbReference type="PANTHER" id="PTHR28629:SF4">
    <property type="entry name" value="TRIOKINASE_FMN CYCLASE"/>
    <property type="match status" value="1"/>
</dbReference>
<evidence type="ECO:0000313" key="15">
    <source>
        <dbReference type="EMBL" id="OOQ81910.1"/>
    </source>
</evidence>
<dbReference type="SUPFAM" id="SSF82549">
    <property type="entry name" value="DAK1/DegV-like"/>
    <property type="match status" value="1"/>
</dbReference>
<evidence type="ECO:0000256" key="3">
    <source>
        <dbReference type="ARBA" id="ARBA00008757"/>
    </source>
</evidence>
<protein>
    <submittedName>
        <fullName evidence="15">Dihydroxyacetone kinase</fullName>
    </submittedName>
</protein>
<dbReference type="InterPro" id="IPR050861">
    <property type="entry name" value="Dihydroxyacetone_Kinase"/>
</dbReference>
<keyword evidence="4" id="KW-0808">Transferase</keyword>
<evidence type="ECO:0000256" key="4">
    <source>
        <dbReference type="ARBA" id="ARBA00022679"/>
    </source>
</evidence>
<evidence type="ECO:0000259" key="13">
    <source>
        <dbReference type="PROSITE" id="PS51480"/>
    </source>
</evidence>
<dbReference type="FunFam" id="3.30.1180.20:FF:000001">
    <property type="entry name" value="Dihydroxyacetone kinase 1"/>
    <property type="match status" value="1"/>
</dbReference>
<dbReference type="InterPro" id="IPR012734">
    <property type="entry name" value="DhaK_ATP"/>
</dbReference>
<comment type="catalytic activity">
    <reaction evidence="10">
        <text>dihydroxyacetone + ATP = dihydroxyacetone phosphate + ADP + H(+)</text>
        <dbReference type="Rhea" id="RHEA:15773"/>
        <dbReference type="ChEBI" id="CHEBI:15378"/>
        <dbReference type="ChEBI" id="CHEBI:16016"/>
        <dbReference type="ChEBI" id="CHEBI:30616"/>
        <dbReference type="ChEBI" id="CHEBI:57642"/>
        <dbReference type="ChEBI" id="CHEBI:456216"/>
        <dbReference type="EC" id="2.7.1.29"/>
    </reaction>
</comment>
<sequence>MSYIAQRFVQDPVRLVHEWNLALLQLQPGLRLDENFNVLHKPDLDQKGRVTVVSGGGSGHEPAHSGYVGEGMLDIAVSGAVFASPNVRQIQRGLELAACPNGTILIVKNYTGDKLNFALAAEQFKAATGNDVRMVLVGDDVAVGRSRGKFVGRRGLAGTTIMHKVAGAAAKKGFELDRIVKLCDETITPNMGTIGVSLAPCVVPGQSAETISHSDDIKLGMGIHNEPAIGSLPQSTSTEEVIRQMLDLLLNPDNAEHAFLGANAADPSRRVVCLINNLGGLSVLELGALTSMVTGQLKTTYNIVPCRTFCGTFLSALDGRGFSITILSLDESEDASTIMNLLDEPTTAIGWSPSIPSSQWTLQSGSTTESPNTLDRIERQTGIKVPCDPNMFTKIIDGILIEVMVQEPTITQYDVVLGDGDCGTTLLTGATALRNALLEGLINPGDLSLGMLALAEVVTNAMGGTSGAIYGIFLSAFAASLSKSFVESEGITAQYFAGALNQALQSLMRFTGARIGDRTLMDALIPFVEEFERSTKSMGSIEAVKAATAAAIAGCEATRNFEARFGRSTYVSDEQGLEVTNGETTRLPDPGACGIVAVLNGIVKAINS</sequence>
<dbReference type="InterPro" id="IPR004007">
    <property type="entry name" value="DhaL_dom"/>
</dbReference>
<name>A0A1S9R9D5_PENBI</name>
<dbReference type="InterPro" id="IPR036117">
    <property type="entry name" value="DhaL_dom_sf"/>
</dbReference>
<evidence type="ECO:0000256" key="1">
    <source>
        <dbReference type="ARBA" id="ARBA00003264"/>
    </source>
</evidence>
<comment type="function">
    <text evidence="1">Catalyzes both the phosphorylation of dihydroxyacetone and of glyceraldehyde.</text>
</comment>
<comment type="similarity">
    <text evidence="3">Belongs to the dihydroxyacetone kinase (DAK) family.</text>
</comment>
<dbReference type="SMART" id="SM01120">
    <property type="entry name" value="Dak2"/>
    <property type="match status" value="1"/>
</dbReference>
<evidence type="ECO:0000256" key="10">
    <source>
        <dbReference type="ARBA" id="ARBA00048898"/>
    </source>
</evidence>
<dbReference type="Gene3D" id="3.40.50.10440">
    <property type="entry name" value="Dihydroxyacetone kinase, domain 1"/>
    <property type="match status" value="1"/>
</dbReference>
<feature type="domain" description="DhaL" evidence="13">
    <location>
        <begin position="390"/>
        <end position="604"/>
    </location>
</feature>
<dbReference type="NCBIfam" id="TIGR02361">
    <property type="entry name" value="dak_ATP"/>
    <property type="match status" value="1"/>
</dbReference>
<dbReference type="GO" id="GO:0019588">
    <property type="term" value="P:anaerobic glycerol catabolic process"/>
    <property type="evidence" value="ECO:0007669"/>
    <property type="project" value="UniProtKB-UniPathway"/>
</dbReference>
<evidence type="ECO:0000313" key="16">
    <source>
        <dbReference type="Proteomes" id="UP000190744"/>
    </source>
</evidence>
<evidence type="ECO:0000256" key="2">
    <source>
        <dbReference type="ARBA" id="ARBA00004778"/>
    </source>
</evidence>
<dbReference type="UniPathway" id="UPA00617">
    <property type="reaction ID" value="UER00669"/>
</dbReference>
<dbReference type="GO" id="GO:0005524">
    <property type="term" value="F:ATP binding"/>
    <property type="evidence" value="ECO:0007669"/>
    <property type="project" value="UniProtKB-KW"/>
</dbReference>
<dbReference type="EMBL" id="LJBN01000234">
    <property type="protein sequence ID" value="OOQ81910.1"/>
    <property type="molecule type" value="Genomic_DNA"/>
</dbReference>
<dbReference type="GO" id="GO:0005829">
    <property type="term" value="C:cytosol"/>
    <property type="evidence" value="ECO:0007669"/>
    <property type="project" value="TreeGrafter"/>
</dbReference>
<evidence type="ECO:0000256" key="12">
    <source>
        <dbReference type="PIRSR" id="PIRSR612734-2"/>
    </source>
</evidence>
<evidence type="ECO:0000256" key="11">
    <source>
        <dbReference type="PIRSR" id="PIRSR612734-1"/>
    </source>
</evidence>
<feature type="binding site" evidence="12">
    <location>
        <begin position="57"/>
        <end position="60"/>
    </location>
    <ligand>
        <name>substrate</name>
    </ligand>
</feature>
<dbReference type="Gene3D" id="3.30.1180.20">
    <property type="entry name" value="Dihydroxyacetone kinase, domain 2"/>
    <property type="match status" value="1"/>
</dbReference>
<evidence type="ECO:0000256" key="7">
    <source>
        <dbReference type="ARBA" id="ARBA00022798"/>
    </source>
</evidence>
<evidence type="ECO:0000256" key="8">
    <source>
        <dbReference type="ARBA" id="ARBA00022840"/>
    </source>
</evidence>
<comment type="catalytic activity">
    <reaction evidence="9">
        <text>D-glyceraldehyde + ATP = D-glyceraldehyde 3-phosphate + ADP + H(+)</text>
        <dbReference type="Rhea" id="RHEA:13941"/>
        <dbReference type="ChEBI" id="CHEBI:15378"/>
        <dbReference type="ChEBI" id="CHEBI:17378"/>
        <dbReference type="ChEBI" id="CHEBI:30616"/>
        <dbReference type="ChEBI" id="CHEBI:59776"/>
        <dbReference type="ChEBI" id="CHEBI:456216"/>
        <dbReference type="EC" id="2.7.1.28"/>
    </reaction>
</comment>
<dbReference type="PANTHER" id="PTHR28629">
    <property type="entry name" value="TRIOKINASE/FMN CYCLASE"/>
    <property type="match status" value="1"/>
</dbReference>
<accession>A0A1S9R9D5</accession>
<keyword evidence="6 15" id="KW-0418">Kinase</keyword>
<dbReference type="FunFam" id="3.40.50.10440:FF:000001">
    <property type="entry name" value="Dihydroxyacetone kinase, DhaK subunit"/>
    <property type="match status" value="1"/>
</dbReference>
<evidence type="ECO:0000259" key="14">
    <source>
        <dbReference type="PROSITE" id="PS51481"/>
    </source>
</evidence>
<feature type="domain" description="DhaK" evidence="14">
    <location>
        <begin position="11"/>
        <end position="351"/>
    </location>
</feature>
<evidence type="ECO:0000256" key="9">
    <source>
        <dbReference type="ARBA" id="ARBA00047974"/>
    </source>
</evidence>
<reference evidence="16" key="1">
    <citation type="submission" date="2015-09" db="EMBL/GenBank/DDBJ databases">
        <authorList>
            <person name="Fill T.P."/>
            <person name="Baretta J.F."/>
            <person name="de Almeida L.G."/>
            <person name="Rocha M."/>
            <person name="de Souza D.H."/>
            <person name="Malavazi I."/>
            <person name="Cerdeira L.T."/>
            <person name="Hong H."/>
            <person name="Samborskyy M."/>
            <person name="de Vasconcelos A.T."/>
            <person name="Leadlay P."/>
            <person name="Rodrigues-Filho E."/>
        </authorList>
    </citation>
    <scope>NUCLEOTIDE SEQUENCE [LARGE SCALE GENOMIC DNA]</scope>
    <source>
        <strain evidence="16">LaBioMMi 136</strain>
    </source>
</reference>
<dbReference type="PROSITE" id="PS51481">
    <property type="entry name" value="DHAK"/>
    <property type="match status" value="1"/>
</dbReference>
<feature type="active site" description="Tele-hemiaminal-histidine intermediate" evidence="11">
    <location>
        <position position="224"/>
    </location>
</feature>
<evidence type="ECO:0000256" key="5">
    <source>
        <dbReference type="ARBA" id="ARBA00022741"/>
    </source>
</evidence>
<dbReference type="GO" id="GO:0050354">
    <property type="term" value="F:triokinase activity"/>
    <property type="evidence" value="ECO:0007669"/>
    <property type="project" value="UniProtKB-EC"/>
</dbReference>
<gene>
    <name evidence="15" type="primary">DAK</name>
    <name evidence="15" type="ORF">PEBR_41142</name>
</gene>
<comment type="pathway">
    <text evidence="2">Polyol metabolism; glycerol fermentation; glycerone phosphate from glycerol (oxidative route): step 2/2.</text>
</comment>
<keyword evidence="5" id="KW-0547">Nucleotide-binding</keyword>
<dbReference type="SUPFAM" id="SSF101473">
    <property type="entry name" value="DhaL-like"/>
    <property type="match status" value="1"/>
</dbReference>
<proteinExistence type="inferred from homology"/>
<dbReference type="Proteomes" id="UP000190744">
    <property type="component" value="Unassembled WGS sequence"/>
</dbReference>
<keyword evidence="7" id="KW-0319">Glycerol metabolism</keyword>
<keyword evidence="8" id="KW-0067">ATP-binding</keyword>
<organism evidence="15 16">
    <name type="scientific">Penicillium brasilianum</name>
    <dbReference type="NCBI Taxonomy" id="104259"/>
    <lineage>
        <taxon>Eukaryota</taxon>
        <taxon>Fungi</taxon>
        <taxon>Dikarya</taxon>
        <taxon>Ascomycota</taxon>
        <taxon>Pezizomycotina</taxon>
        <taxon>Eurotiomycetes</taxon>
        <taxon>Eurotiomycetidae</taxon>
        <taxon>Eurotiales</taxon>
        <taxon>Aspergillaceae</taxon>
        <taxon>Penicillium</taxon>
    </lineage>
</organism>
<dbReference type="FunFam" id="1.25.40.340:FF:000001">
    <property type="entry name" value="Dihydroxyacetone kinase 1"/>
    <property type="match status" value="1"/>
</dbReference>
<comment type="caution">
    <text evidence="15">The sequence shown here is derived from an EMBL/GenBank/DDBJ whole genome shotgun (WGS) entry which is preliminary data.</text>
</comment>
<feature type="binding site" evidence="12">
    <location>
        <position position="108"/>
    </location>
    <ligand>
        <name>substrate</name>
    </ligand>
</feature>
<dbReference type="AlphaFoldDB" id="A0A1S9R9D5"/>